<keyword evidence="4" id="KW-0175">Coiled coil</keyword>
<evidence type="ECO:0000256" key="3">
    <source>
        <dbReference type="PROSITE-ProRule" id="PRU00339"/>
    </source>
</evidence>
<dbReference type="EMBL" id="VCGU01000002">
    <property type="protein sequence ID" value="TRY80081.1"/>
    <property type="molecule type" value="Genomic_DNA"/>
</dbReference>
<evidence type="ECO:0000313" key="5">
    <source>
        <dbReference type="EMBL" id="TRY80081.1"/>
    </source>
</evidence>
<feature type="repeat" description="TPR" evidence="3">
    <location>
        <begin position="448"/>
        <end position="481"/>
    </location>
</feature>
<dbReference type="PROSITE" id="PS50005">
    <property type="entry name" value="TPR"/>
    <property type="match status" value="5"/>
</dbReference>
<feature type="coiled-coil region" evidence="4">
    <location>
        <begin position="127"/>
        <end position="172"/>
    </location>
</feature>
<dbReference type="InterPro" id="IPR019734">
    <property type="entry name" value="TPR_rpt"/>
</dbReference>
<feature type="repeat" description="TPR" evidence="3">
    <location>
        <begin position="840"/>
        <end position="873"/>
    </location>
</feature>
<gene>
    <name evidence="5" type="ORF">TCAL_09328</name>
</gene>
<dbReference type="STRING" id="6832.A0A553PQY3"/>
<dbReference type="PANTHER" id="PTHR15704">
    <property type="entry name" value="SUPERKILLER 3 PROTEIN-RELATED"/>
    <property type="match status" value="1"/>
</dbReference>
<dbReference type="SUPFAM" id="SSF48452">
    <property type="entry name" value="TPR-like"/>
    <property type="match status" value="4"/>
</dbReference>
<comment type="caution">
    <text evidence="5">The sequence shown here is derived from an EMBL/GenBank/DDBJ whole genome shotgun (WGS) entry which is preliminary data.</text>
</comment>
<feature type="repeat" description="TPR" evidence="3">
    <location>
        <begin position="482"/>
        <end position="515"/>
    </location>
</feature>
<dbReference type="Proteomes" id="UP000318571">
    <property type="component" value="Chromosome 6"/>
</dbReference>
<evidence type="ECO:0000256" key="2">
    <source>
        <dbReference type="ARBA" id="ARBA00022803"/>
    </source>
</evidence>
<dbReference type="InterPro" id="IPR011990">
    <property type="entry name" value="TPR-like_helical_dom_sf"/>
</dbReference>
<evidence type="ECO:0000256" key="4">
    <source>
        <dbReference type="SAM" id="Coils"/>
    </source>
</evidence>
<evidence type="ECO:0008006" key="7">
    <source>
        <dbReference type="Google" id="ProtNLM"/>
    </source>
</evidence>
<feature type="repeat" description="TPR" evidence="3">
    <location>
        <begin position="620"/>
        <end position="653"/>
    </location>
</feature>
<dbReference type="GO" id="GO:0055087">
    <property type="term" value="C:Ski complex"/>
    <property type="evidence" value="ECO:0007669"/>
    <property type="project" value="InterPro"/>
</dbReference>
<name>A0A553PQY3_TIGCA</name>
<protein>
    <recommendedName>
        <fullName evidence="7">Tetratricopeptide repeat protein 37</fullName>
    </recommendedName>
</protein>
<accession>A0A553PQY3</accession>
<dbReference type="PANTHER" id="PTHR15704:SF7">
    <property type="entry name" value="SUPERKILLER COMPLEX PROTEIN 3"/>
    <property type="match status" value="1"/>
</dbReference>
<sequence>MSAVKNALKEAKDLIGQKDYKGALKCCKRALNVDKDNYFAWVFVGLCQSELNERDLAKKAYEKAIAKDAKQLTAWQGLVTFYEKSPNEFLKDKVVALDSLSHLYLEADDRVKYYDFSTKHWQACLANQDLDSAIKVLQEQIQNLQQSQSNKLKEAKSNLIKLLNQQADLNEEQTKILAGLLNDTITESDTIQNMESMKNYIKLLYKIRDMEELLSVALRMQVIFPRYNYPYEWICKVYLEWVTGTLEFTNADLEQVQVYIDKLLELNESSSLGILSLGALKWREKDYKECVKVLTPVLEDKPNPNFYGSYILCDAMIKIKLFANAQRQVEITLNNLTKVKEESTRLMMELRLKKIQIQALYHQSSHDKMIQAKDIINHMTNLDAELQVQRLKIGAFLGEDITAQLEDPSLDLPSQDRLLLQAMASKSLGNCEKAQDLLKSLPHLEDDSEALMLLGQIEFENGQGSQSLARFLKAAKLNPTNAVPFLYLGHHYRKQGDLDKARKCYQKSFQLNTYSEEAGAALSDIYREQGLDESNLEFLTSVTKGSTPSRNQWAFLRLGILFLSLDDPTNAILNLQSTIRHDPTNANAWEGLADAYKARGSYTAALKSYDKVLKLIPSSVYARWQIGTIKHTVGEYEAAIESFRAILATHPDYVPALKGLGDSLLAQAKDYLLEGINRSVVTHCQESLVHITKAAKHRPDISCLWKLLGEACTLIRGLPADIVQISIPSNLAGSGPNKLEKTGVLALGAKCFLRALQINGEDPSVWHDLAVNYDAQATEMEGQGVPDVRQKAMISIRRAITLEPSGHSHWNVCGVLALRDENYALAQHAFIRSIEAENNAMAWTNLGILYLMKGEHELANKSFQEAQNHDPSYLRGWVGQALLAETTGYDSEAMDLFRHACFLGNEPEASIGYANWVCKTLKSFKDTTSPTHAQSIFCIKNMFGVTVASDCLTRYNEAIRKDPCALNMLGILLECGRLYKSARIHLEQALAMAQEQGNPEWVEKIHTNLARVCFKSKDFLGAIAFYSQLPSSFFALCGMAIAQYKVGHFQESYGNYQSALNLAVNSGEKSHVLAAMASIAYQFQGGEGAKTLLFQSCQLQPPSVPGLFALCVLGIKQKNVQLIQSAIEATQPYEDEPQYVADIVGLRAIVSMLLRDDNGVEARMIIARQVHRFPHLAGLWLTLAVHLIHSSTIYASAAKCAEKCAGLSTLDMRSQSSAATSSNLVTLALMLDQRAAAPPSEEPGNLKKEKVRKAAMRAVHLFPNDIGAWSLLWLTQGSKDKNLGTFLAAKASSREQEDDSLTPTLRNWLGKLNPILG</sequence>
<reference evidence="5 6" key="1">
    <citation type="journal article" date="2018" name="Nat. Ecol. Evol.">
        <title>Genomic signatures of mitonuclear coevolution across populations of Tigriopus californicus.</title>
        <authorList>
            <person name="Barreto F.S."/>
            <person name="Watson E.T."/>
            <person name="Lima T.G."/>
            <person name="Willett C.S."/>
            <person name="Edmands S."/>
            <person name="Li W."/>
            <person name="Burton R.S."/>
        </authorList>
    </citation>
    <scope>NUCLEOTIDE SEQUENCE [LARGE SCALE GENOMIC DNA]</scope>
    <source>
        <strain evidence="5 6">San Diego</strain>
    </source>
</reference>
<feature type="repeat" description="TPR" evidence="3">
    <location>
        <begin position="586"/>
        <end position="619"/>
    </location>
</feature>
<proteinExistence type="predicted"/>
<dbReference type="InterPro" id="IPR013105">
    <property type="entry name" value="TPR_2"/>
</dbReference>
<dbReference type="GO" id="GO:0006401">
    <property type="term" value="P:RNA catabolic process"/>
    <property type="evidence" value="ECO:0007669"/>
    <property type="project" value="InterPro"/>
</dbReference>
<organism evidence="5 6">
    <name type="scientific">Tigriopus californicus</name>
    <name type="common">Marine copepod</name>
    <dbReference type="NCBI Taxonomy" id="6832"/>
    <lineage>
        <taxon>Eukaryota</taxon>
        <taxon>Metazoa</taxon>
        <taxon>Ecdysozoa</taxon>
        <taxon>Arthropoda</taxon>
        <taxon>Crustacea</taxon>
        <taxon>Multicrustacea</taxon>
        <taxon>Hexanauplia</taxon>
        <taxon>Copepoda</taxon>
        <taxon>Harpacticoida</taxon>
        <taxon>Harpacticidae</taxon>
        <taxon>Tigriopus</taxon>
    </lineage>
</organism>
<keyword evidence="6" id="KW-1185">Reference proteome</keyword>
<keyword evidence="1" id="KW-0677">Repeat</keyword>
<dbReference type="Gene3D" id="1.25.40.10">
    <property type="entry name" value="Tetratricopeptide repeat domain"/>
    <property type="match status" value="5"/>
</dbReference>
<dbReference type="SMART" id="SM00028">
    <property type="entry name" value="TPR"/>
    <property type="match status" value="10"/>
</dbReference>
<dbReference type="Pfam" id="PF13432">
    <property type="entry name" value="TPR_16"/>
    <property type="match status" value="2"/>
</dbReference>
<evidence type="ECO:0000313" key="6">
    <source>
        <dbReference type="Proteomes" id="UP000318571"/>
    </source>
</evidence>
<dbReference type="Pfam" id="PF13181">
    <property type="entry name" value="TPR_8"/>
    <property type="match status" value="1"/>
</dbReference>
<evidence type="ECO:0000256" key="1">
    <source>
        <dbReference type="ARBA" id="ARBA00022737"/>
    </source>
</evidence>
<dbReference type="OMA" id="CQWELDP"/>
<dbReference type="OrthoDB" id="421075at2759"/>
<feature type="coiled-coil region" evidence="4">
    <location>
        <begin position="322"/>
        <end position="353"/>
    </location>
</feature>
<dbReference type="InterPro" id="IPR039226">
    <property type="entry name" value="Ski3/TTC37"/>
</dbReference>
<dbReference type="Pfam" id="PF07719">
    <property type="entry name" value="TPR_2"/>
    <property type="match status" value="1"/>
</dbReference>
<keyword evidence="2 3" id="KW-0802">TPR repeat</keyword>